<dbReference type="STRING" id="1802229.A2401_02315"/>
<dbReference type="Proteomes" id="UP000177751">
    <property type="component" value="Unassembled WGS sequence"/>
</dbReference>
<gene>
    <name evidence="1" type="ORF">A2401_02315</name>
</gene>
<evidence type="ECO:0000313" key="1">
    <source>
        <dbReference type="EMBL" id="OGZ85568.1"/>
    </source>
</evidence>
<protein>
    <submittedName>
        <fullName evidence="1">Uncharacterized protein</fullName>
    </submittedName>
</protein>
<organism evidence="1 2">
    <name type="scientific">Candidatus Staskawiczbacteria bacterium RIFOXYC1_FULL_38_18</name>
    <dbReference type="NCBI Taxonomy" id="1802229"/>
    <lineage>
        <taxon>Bacteria</taxon>
        <taxon>Candidatus Staskawicziibacteriota</taxon>
    </lineage>
</organism>
<evidence type="ECO:0000313" key="2">
    <source>
        <dbReference type="Proteomes" id="UP000177751"/>
    </source>
</evidence>
<sequence length="87" mass="9294">MNKKFLIIALLIIVILVAGVFAYKYFNAQKTNVQNEVKVEVGDIKINSSGGGGGVIICQEKCGDNVCQATEAGICAETPQECPQDCK</sequence>
<reference evidence="1 2" key="1">
    <citation type="journal article" date="2016" name="Nat. Commun.">
        <title>Thousands of microbial genomes shed light on interconnected biogeochemical processes in an aquifer system.</title>
        <authorList>
            <person name="Anantharaman K."/>
            <person name="Brown C.T."/>
            <person name="Hug L.A."/>
            <person name="Sharon I."/>
            <person name="Castelle C.J."/>
            <person name="Probst A.J."/>
            <person name="Thomas B.C."/>
            <person name="Singh A."/>
            <person name="Wilkins M.J."/>
            <person name="Karaoz U."/>
            <person name="Brodie E.L."/>
            <person name="Williams K.H."/>
            <person name="Hubbard S.S."/>
            <person name="Banfield J.F."/>
        </authorList>
    </citation>
    <scope>NUCLEOTIDE SEQUENCE [LARGE SCALE GENOMIC DNA]</scope>
</reference>
<accession>A0A1G2JH31</accession>
<dbReference type="EMBL" id="MHPP01000001">
    <property type="protein sequence ID" value="OGZ85568.1"/>
    <property type="molecule type" value="Genomic_DNA"/>
</dbReference>
<proteinExistence type="predicted"/>
<dbReference type="AlphaFoldDB" id="A0A1G2JH31"/>
<comment type="caution">
    <text evidence="1">The sequence shown here is derived from an EMBL/GenBank/DDBJ whole genome shotgun (WGS) entry which is preliminary data.</text>
</comment>
<name>A0A1G2JH31_9BACT</name>